<name>A0ACA9S544_9GLOM</name>
<dbReference type="Proteomes" id="UP000789920">
    <property type="component" value="Unassembled WGS sequence"/>
</dbReference>
<proteinExistence type="predicted"/>
<organism evidence="1 2">
    <name type="scientific">Racocetra persica</name>
    <dbReference type="NCBI Taxonomy" id="160502"/>
    <lineage>
        <taxon>Eukaryota</taxon>
        <taxon>Fungi</taxon>
        <taxon>Fungi incertae sedis</taxon>
        <taxon>Mucoromycota</taxon>
        <taxon>Glomeromycotina</taxon>
        <taxon>Glomeromycetes</taxon>
        <taxon>Diversisporales</taxon>
        <taxon>Gigasporaceae</taxon>
        <taxon>Racocetra</taxon>
    </lineage>
</organism>
<dbReference type="EMBL" id="CAJVQC010092854">
    <property type="protein sequence ID" value="CAG8826847.1"/>
    <property type="molecule type" value="Genomic_DNA"/>
</dbReference>
<sequence length="90" mass="10032">KSLLLTKLANHPDFQGNIYQGNFSLDDVLIQGNIFIDDLDLIPFALPSPDPLENQKQLRHIPNAIPGCRELDLAVLQQHQEGNFKEGLTG</sequence>
<accession>A0ACA9S544</accession>
<evidence type="ECO:0000313" key="1">
    <source>
        <dbReference type="EMBL" id="CAG8826847.1"/>
    </source>
</evidence>
<reference evidence="1" key="1">
    <citation type="submission" date="2021-06" db="EMBL/GenBank/DDBJ databases">
        <authorList>
            <person name="Kallberg Y."/>
            <person name="Tangrot J."/>
            <person name="Rosling A."/>
        </authorList>
    </citation>
    <scope>NUCLEOTIDE SEQUENCE</scope>
    <source>
        <strain evidence="1">MA461A</strain>
    </source>
</reference>
<evidence type="ECO:0000313" key="2">
    <source>
        <dbReference type="Proteomes" id="UP000789920"/>
    </source>
</evidence>
<comment type="caution">
    <text evidence="1">The sequence shown here is derived from an EMBL/GenBank/DDBJ whole genome shotgun (WGS) entry which is preliminary data.</text>
</comment>
<gene>
    <name evidence="1" type="ORF">RPERSI_LOCUS26828</name>
</gene>
<feature type="non-terminal residue" evidence="1">
    <location>
        <position position="1"/>
    </location>
</feature>
<feature type="non-terminal residue" evidence="1">
    <location>
        <position position="90"/>
    </location>
</feature>
<protein>
    <submittedName>
        <fullName evidence="1">30550_t:CDS:1</fullName>
    </submittedName>
</protein>
<keyword evidence="2" id="KW-1185">Reference proteome</keyword>